<dbReference type="InterPro" id="IPR001763">
    <property type="entry name" value="Rhodanese-like_dom"/>
</dbReference>
<evidence type="ECO:0000256" key="2">
    <source>
        <dbReference type="ARBA" id="ARBA00022737"/>
    </source>
</evidence>
<dbReference type="EMBL" id="HBGK01043836">
    <property type="protein sequence ID" value="CAD9303449.1"/>
    <property type="molecule type" value="Transcribed_RNA"/>
</dbReference>
<evidence type="ECO:0000313" key="4">
    <source>
        <dbReference type="EMBL" id="CAD9303449.1"/>
    </source>
</evidence>
<dbReference type="PANTHER" id="PTHR11364">
    <property type="entry name" value="THIOSULFATE SULFERTANSFERASE"/>
    <property type="match status" value="1"/>
</dbReference>
<dbReference type="Pfam" id="PF00581">
    <property type="entry name" value="Rhodanese"/>
    <property type="match status" value="1"/>
</dbReference>
<dbReference type="CDD" id="cd01449">
    <property type="entry name" value="TST_Repeat_2"/>
    <property type="match status" value="1"/>
</dbReference>
<dbReference type="PROSITE" id="PS50206">
    <property type="entry name" value="RHODANESE_3"/>
    <property type="match status" value="1"/>
</dbReference>
<gene>
    <name evidence="4" type="ORF">GOCE00092_LOCUS22980</name>
</gene>
<dbReference type="InterPro" id="IPR045078">
    <property type="entry name" value="TST/MPST-like"/>
</dbReference>
<name>A0A7S1VL04_9STRA</name>
<dbReference type="GO" id="GO:0004792">
    <property type="term" value="F:thiosulfate-cyanide sulfurtransferase activity"/>
    <property type="evidence" value="ECO:0007669"/>
    <property type="project" value="TreeGrafter"/>
</dbReference>
<sequence length="138" mass="14825">MDIIDGTKEGIIVDVRAGERYRGEVEEPRPGMRLGHMPGARNVPFTDLLNPNNPLQFKSKDELLEVFKQAGAADIVSTPLPVIASCGSGATACALVAALELCGRDRSGTHVYDGSWSEWGAEQDTPIVKGAREKESSE</sequence>
<dbReference type="GO" id="GO:0005739">
    <property type="term" value="C:mitochondrion"/>
    <property type="evidence" value="ECO:0007669"/>
    <property type="project" value="TreeGrafter"/>
</dbReference>
<organism evidence="4">
    <name type="scientific">Grammatophora oceanica</name>
    <dbReference type="NCBI Taxonomy" id="210454"/>
    <lineage>
        <taxon>Eukaryota</taxon>
        <taxon>Sar</taxon>
        <taxon>Stramenopiles</taxon>
        <taxon>Ochrophyta</taxon>
        <taxon>Bacillariophyta</taxon>
        <taxon>Fragilariophyceae</taxon>
        <taxon>Fragilariophycidae</taxon>
        <taxon>Rhabdonematales</taxon>
        <taxon>Grammatophoraceae</taxon>
        <taxon>Grammatophora</taxon>
    </lineage>
</organism>
<dbReference type="SUPFAM" id="SSF52821">
    <property type="entry name" value="Rhodanese/Cell cycle control phosphatase"/>
    <property type="match status" value="1"/>
</dbReference>
<dbReference type="PANTHER" id="PTHR11364:SF27">
    <property type="entry name" value="SULFURTRANSFERASE"/>
    <property type="match status" value="1"/>
</dbReference>
<dbReference type="Gene3D" id="3.40.250.10">
    <property type="entry name" value="Rhodanese-like domain"/>
    <property type="match status" value="1"/>
</dbReference>
<protein>
    <recommendedName>
        <fullName evidence="3">Rhodanese domain-containing protein</fullName>
    </recommendedName>
</protein>
<dbReference type="SMART" id="SM00450">
    <property type="entry name" value="RHOD"/>
    <property type="match status" value="1"/>
</dbReference>
<dbReference type="AlphaFoldDB" id="A0A7S1VL04"/>
<keyword evidence="1" id="KW-0808">Transferase</keyword>
<accession>A0A7S1VL04</accession>
<evidence type="ECO:0000256" key="1">
    <source>
        <dbReference type="ARBA" id="ARBA00022679"/>
    </source>
</evidence>
<dbReference type="InterPro" id="IPR036873">
    <property type="entry name" value="Rhodanese-like_dom_sf"/>
</dbReference>
<keyword evidence="2" id="KW-0677">Repeat</keyword>
<feature type="domain" description="Rhodanese" evidence="3">
    <location>
        <begin position="6"/>
        <end position="128"/>
    </location>
</feature>
<proteinExistence type="predicted"/>
<reference evidence="4" key="1">
    <citation type="submission" date="2021-01" db="EMBL/GenBank/DDBJ databases">
        <authorList>
            <person name="Corre E."/>
            <person name="Pelletier E."/>
            <person name="Niang G."/>
            <person name="Scheremetjew M."/>
            <person name="Finn R."/>
            <person name="Kale V."/>
            <person name="Holt S."/>
            <person name="Cochrane G."/>
            <person name="Meng A."/>
            <person name="Brown T."/>
            <person name="Cohen L."/>
        </authorList>
    </citation>
    <scope>NUCLEOTIDE SEQUENCE</scope>
    <source>
        <strain evidence="4">CCMP 410</strain>
    </source>
</reference>
<evidence type="ECO:0000259" key="3">
    <source>
        <dbReference type="PROSITE" id="PS50206"/>
    </source>
</evidence>